<reference evidence="10" key="2">
    <citation type="submission" date="2020-11" db="EMBL/GenBank/DDBJ databases">
        <authorList>
            <person name="McCartney M.A."/>
            <person name="Auch B."/>
            <person name="Kono T."/>
            <person name="Mallez S."/>
            <person name="Becker A."/>
            <person name="Gohl D.M."/>
            <person name="Silverstein K.A.T."/>
            <person name="Koren S."/>
            <person name="Bechman K.B."/>
            <person name="Herman A."/>
            <person name="Abrahante J.E."/>
            <person name="Garbe J."/>
        </authorList>
    </citation>
    <scope>NUCLEOTIDE SEQUENCE</scope>
    <source>
        <strain evidence="10">Duluth1</strain>
        <tissue evidence="10">Whole animal</tissue>
    </source>
</reference>
<proteinExistence type="inferred from homology"/>
<dbReference type="Pfam" id="PF01263">
    <property type="entry name" value="Aldose_epim"/>
    <property type="match status" value="1"/>
</dbReference>
<dbReference type="InterPro" id="IPR014718">
    <property type="entry name" value="GH-type_carb-bd"/>
</dbReference>
<comment type="pathway">
    <text evidence="2">Carbohydrate metabolism; galactose metabolism.</text>
</comment>
<evidence type="ECO:0000256" key="1">
    <source>
        <dbReference type="ARBA" id="ARBA00001712"/>
    </source>
</evidence>
<dbReference type="GO" id="GO:0030246">
    <property type="term" value="F:carbohydrate binding"/>
    <property type="evidence" value="ECO:0007669"/>
    <property type="project" value="InterPro"/>
</dbReference>
<dbReference type="PANTHER" id="PTHR10091">
    <property type="entry name" value="ALDOSE-1-EPIMERASE"/>
    <property type="match status" value="1"/>
</dbReference>
<dbReference type="EC" id="5.1.3.3" evidence="8"/>
<keyword evidence="11" id="KW-1185">Reference proteome</keyword>
<comment type="pathway">
    <text evidence="3 8">Carbohydrate metabolism; hexose metabolism.</text>
</comment>
<keyword evidence="6 8" id="KW-0119">Carbohydrate metabolism</keyword>
<organism evidence="10 11">
    <name type="scientific">Dreissena polymorpha</name>
    <name type="common">Zebra mussel</name>
    <name type="synonym">Mytilus polymorpha</name>
    <dbReference type="NCBI Taxonomy" id="45954"/>
    <lineage>
        <taxon>Eukaryota</taxon>
        <taxon>Metazoa</taxon>
        <taxon>Spiralia</taxon>
        <taxon>Lophotrochozoa</taxon>
        <taxon>Mollusca</taxon>
        <taxon>Bivalvia</taxon>
        <taxon>Autobranchia</taxon>
        <taxon>Heteroconchia</taxon>
        <taxon>Euheterodonta</taxon>
        <taxon>Imparidentia</taxon>
        <taxon>Neoheterodontei</taxon>
        <taxon>Myida</taxon>
        <taxon>Dreissenoidea</taxon>
        <taxon>Dreissenidae</taxon>
        <taxon>Dreissena</taxon>
    </lineage>
</organism>
<evidence type="ECO:0000256" key="3">
    <source>
        <dbReference type="ARBA" id="ARBA00005028"/>
    </source>
</evidence>
<comment type="catalytic activity">
    <reaction evidence="1">
        <text>alpha-D-galactose = beta-D-galactose</text>
        <dbReference type="Rhea" id="RHEA:28675"/>
        <dbReference type="ChEBI" id="CHEBI:27667"/>
        <dbReference type="ChEBI" id="CHEBI:28061"/>
        <dbReference type="EC" id="5.1.3.3"/>
    </reaction>
    <physiologicalReaction direction="right-to-left" evidence="1">
        <dbReference type="Rhea" id="RHEA:28677"/>
    </physiologicalReaction>
</comment>
<dbReference type="GO" id="GO:0006006">
    <property type="term" value="P:glucose metabolic process"/>
    <property type="evidence" value="ECO:0007669"/>
    <property type="project" value="TreeGrafter"/>
</dbReference>
<evidence type="ECO:0000256" key="6">
    <source>
        <dbReference type="ARBA" id="ARBA00023277"/>
    </source>
</evidence>
<dbReference type="Proteomes" id="UP000828390">
    <property type="component" value="Unassembled WGS sequence"/>
</dbReference>
<evidence type="ECO:0000256" key="4">
    <source>
        <dbReference type="ARBA" id="ARBA00006206"/>
    </source>
</evidence>
<evidence type="ECO:0000256" key="7">
    <source>
        <dbReference type="ARBA" id="ARBA00045743"/>
    </source>
</evidence>
<evidence type="ECO:0000256" key="8">
    <source>
        <dbReference type="PIRNR" id="PIRNR005096"/>
    </source>
</evidence>
<protein>
    <recommendedName>
        <fullName evidence="8">Aldose 1-epimerase</fullName>
        <ecNumber evidence="8">5.1.3.3</ecNumber>
    </recommendedName>
</protein>
<dbReference type="SUPFAM" id="SSF74650">
    <property type="entry name" value="Galactose mutarotase-like"/>
    <property type="match status" value="1"/>
</dbReference>
<feature type="binding site" evidence="9">
    <location>
        <begin position="82"/>
        <end position="83"/>
    </location>
    <ligand>
        <name>beta-D-galactose</name>
        <dbReference type="ChEBI" id="CHEBI:27667"/>
    </ligand>
</feature>
<comment type="function">
    <text evidence="7">Mutarotase that catalyzes the interconversion of beta-D-galactose and alpha-D-galactose during galactose metabolism. Beta-D-galactose is metabolized in the liver into glucose 1-phosphate, the primary metabolic fuel, by the action of four enzymes that constitute the Leloir pathway: GALM, GALK1 (galactokinase), GALT (galactose-1-phosphate uridylyltransferase) and GALE (UDP-galactose-4'-epimerase). Involved in the maintenance of the equilibrium between the beta- and alpha-anomers of galactose, therefore ensuring a sufficient supply of the alpha-anomer for GALK1. Also active on D-glucose although shows a preference for galactose over glucose.</text>
</comment>
<evidence type="ECO:0000256" key="2">
    <source>
        <dbReference type="ARBA" id="ARBA00004947"/>
    </source>
</evidence>
<dbReference type="InterPro" id="IPR008183">
    <property type="entry name" value="Aldose_1/G6P_1-epimerase"/>
</dbReference>
<dbReference type="PANTHER" id="PTHR10091:SF0">
    <property type="entry name" value="GALACTOSE MUTAROTASE"/>
    <property type="match status" value="1"/>
</dbReference>
<dbReference type="GO" id="GO:0004034">
    <property type="term" value="F:aldose 1-epimerase activity"/>
    <property type="evidence" value="ECO:0007669"/>
    <property type="project" value="UniProtKB-EC"/>
</dbReference>
<evidence type="ECO:0000256" key="5">
    <source>
        <dbReference type="ARBA" id="ARBA00023235"/>
    </source>
</evidence>
<accession>A0A9D4KT75</accession>
<comment type="similarity">
    <text evidence="4 8">Belongs to the aldose epimerase family.</text>
</comment>
<evidence type="ECO:0000313" key="11">
    <source>
        <dbReference type="Proteomes" id="UP000828390"/>
    </source>
</evidence>
<gene>
    <name evidence="10" type="ORF">DPMN_086920</name>
</gene>
<dbReference type="GO" id="GO:0033499">
    <property type="term" value="P:galactose catabolic process via UDP-galactose, Leloir pathway"/>
    <property type="evidence" value="ECO:0007669"/>
    <property type="project" value="TreeGrafter"/>
</dbReference>
<comment type="catalytic activity">
    <reaction evidence="8">
        <text>alpha-D-glucose = beta-D-glucose</text>
        <dbReference type="Rhea" id="RHEA:10264"/>
        <dbReference type="ChEBI" id="CHEBI:15903"/>
        <dbReference type="ChEBI" id="CHEBI:17925"/>
        <dbReference type="EC" id="5.1.3.3"/>
    </reaction>
</comment>
<name>A0A9D4KT75_DREPO</name>
<comment type="caution">
    <text evidence="10">The sequence shown here is derived from an EMBL/GenBank/DDBJ whole genome shotgun (WGS) entry which is preliminary data.</text>
</comment>
<dbReference type="AlphaFoldDB" id="A0A9D4KT75"/>
<dbReference type="CDD" id="cd09019">
    <property type="entry name" value="galactose_mutarotase_like"/>
    <property type="match status" value="1"/>
</dbReference>
<dbReference type="InterPro" id="IPR011013">
    <property type="entry name" value="Gal_mutarotase_sf_dom"/>
</dbReference>
<dbReference type="PIRSF" id="PIRSF005096">
    <property type="entry name" value="GALM"/>
    <property type="match status" value="1"/>
</dbReference>
<reference evidence="10" key="1">
    <citation type="journal article" date="2019" name="bioRxiv">
        <title>The Genome of the Zebra Mussel, Dreissena polymorpha: A Resource for Invasive Species Research.</title>
        <authorList>
            <person name="McCartney M.A."/>
            <person name="Auch B."/>
            <person name="Kono T."/>
            <person name="Mallez S."/>
            <person name="Zhang Y."/>
            <person name="Obille A."/>
            <person name="Becker A."/>
            <person name="Abrahante J.E."/>
            <person name="Garbe J."/>
            <person name="Badalamenti J.P."/>
            <person name="Herman A."/>
            <person name="Mangelson H."/>
            <person name="Liachko I."/>
            <person name="Sullivan S."/>
            <person name="Sone E.D."/>
            <person name="Koren S."/>
            <person name="Silverstein K.A.T."/>
            <person name="Beckman K.B."/>
            <person name="Gohl D.M."/>
        </authorList>
    </citation>
    <scope>NUCLEOTIDE SEQUENCE</scope>
    <source>
        <strain evidence="10">Duluth1</strain>
        <tissue evidence="10">Whole animal</tissue>
    </source>
</reference>
<dbReference type="InterPro" id="IPR047215">
    <property type="entry name" value="Galactose_mutarotase-like"/>
</dbReference>
<dbReference type="InterPro" id="IPR015443">
    <property type="entry name" value="Aldose_1-epimerase"/>
</dbReference>
<dbReference type="Gene3D" id="2.70.98.10">
    <property type="match status" value="1"/>
</dbReference>
<evidence type="ECO:0000313" key="10">
    <source>
        <dbReference type="EMBL" id="KAH3844661.1"/>
    </source>
</evidence>
<sequence length="353" mass="39348">MAATLDKEFFGKTSKGEDIYKFTFTNGNNVSISILNFGCVVYEINLPDKDGNVTDVNLGFDNVTDYEVNNNYFGALCGRVANRIGGAEMTIDGVQYKLSRNDPLGGHICHGGSVGFSRRVWDYEIKDEKLTLSYKDADGSEGFPGDVTTHVTFSLDSENTLTMDYVASTNKPTVVDMGSHFMVNLGGHDKGPIRDHVITIASDKYLDIGKDFLPSGKTISVEDDKIMDFRSPRDLCGETLEKMSGECAFHHAFRFDKRGERKLMARVDHPPSKRFMEVYSTNTTVFAYSNHFMDVIVGDKPCKGGVVYQKYGAIEFMPMGYPNSIKMPDFPQSVLRPGEEYHEVACYKFGVAE</sequence>
<dbReference type="OrthoDB" id="6042340at2759"/>
<keyword evidence="5 8" id="KW-0413">Isomerase</keyword>
<evidence type="ECO:0000256" key="9">
    <source>
        <dbReference type="PIRSR" id="PIRSR005096-3"/>
    </source>
</evidence>
<dbReference type="EMBL" id="JAIWYP010000003">
    <property type="protein sequence ID" value="KAH3844661.1"/>
    <property type="molecule type" value="Genomic_DNA"/>
</dbReference>